<dbReference type="Pfam" id="PF01402">
    <property type="entry name" value="RHH_1"/>
    <property type="match status" value="1"/>
</dbReference>
<dbReference type="SUPFAM" id="SSF47598">
    <property type="entry name" value="Ribbon-helix-helix"/>
    <property type="match status" value="1"/>
</dbReference>
<accession>A0A0F9PAT4</accession>
<name>A0A0F9PAT4_9ZZZZ</name>
<dbReference type="EMBL" id="LAZR01006667">
    <property type="protein sequence ID" value="KKM90477.1"/>
    <property type="molecule type" value="Genomic_DNA"/>
</dbReference>
<evidence type="ECO:0000313" key="2">
    <source>
        <dbReference type="EMBL" id="KKM90477.1"/>
    </source>
</evidence>
<sequence>MTTISISLDEELIEWLDQLIQNGTIKNRSEAVRGGIFSYIREKIGIQSREELWEFLKNKQKEPLQNGVEAIRAVRDEE</sequence>
<dbReference type="CDD" id="cd22231">
    <property type="entry name" value="RHH_NikR_HicB-like"/>
    <property type="match status" value="1"/>
</dbReference>
<reference evidence="2" key="1">
    <citation type="journal article" date="2015" name="Nature">
        <title>Complex archaea that bridge the gap between prokaryotes and eukaryotes.</title>
        <authorList>
            <person name="Spang A."/>
            <person name="Saw J.H."/>
            <person name="Jorgensen S.L."/>
            <person name="Zaremba-Niedzwiedzka K."/>
            <person name="Martijn J."/>
            <person name="Lind A.E."/>
            <person name="van Eijk R."/>
            <person name="Schleper C."/>
            <person name="Guy L."/>
            <person name="Ettema T.J."/>
        </authorList>
    </citation>
    <scope>NUCLEOTIDE SEQUENCE</scope>
</reference>
<dbReference type="InterPro" id="IPR002145">
    <property type="entry name" value="CopG"/>
</dbReference>
<dbReference type="InterPro" id="IPR013321">
    <property type="entry name" value="Arc_rbn_hlx_hlx"/>
</dbReference>
<proteinExistence type="predicted"/>
<dbReference type="Gene3D" id="1.10.1220.10">
    <property type="entry name" value="Met repressor-like"/>
    <property type="match status" value="1"/>
</dbReference>
<comment type="caution">
    <text evidence="2">The sequence shown here is derived from an EMBL/GenBank/DDBJ whole genome shotgun (WGS) entry which is preliminary data.</text>
</comment>
<evidence type="ECO:0000259" key="1">
    <source>
        <dbReference type="Pfam" id="PF01402"/>
    </source>
</evidence>
<organism evidence="2">
    <name type="scientific">marine sediment metagenome</name>
    <dbReference type="NCBI Taxonomy" id="412755"/>
    <lineage>
        <taxon>unclassified sequences</taxon>
        <taxon>metagenomes</taxon>
        <taxon>ecological metagenomes</taxon>
    </lineage>
</organism>
<dbReference type="AlphaFoldDB" id="A0A0F9PAT4"/>
<dbReference type="InterPro" id="IPR010985">
    <property type="entry name" value="Ribbon_hlx_hlx"/>
</dbReference>
<gene>
    <name evidence="2" type="ORF">LCGC14_1238240</name>
</gene>
<feature type="domain" description="Ribbon-helix-helix protein CopG" evidence="1">
    <location>
        <begin position="3"/>
        <end position="33"/>
    </location>
</feature>
<dbReference type="GO" id="GO:0006355">
    <property type="term" value="P:regulation of DNA-templated transcription"/>
    <property type="evidence" value="ECO:0007669"/>
    <property type="project" value="InterPro"/>
</dbReference>
<protein>
    <recommendedName>
        <fullName evidence="1">Ribbon-helix-helix protein CopG domain-containing protein</fullName>
    </recommendedName>
</protein>